<dbReference type="HOGENOM" id="CLU_2026041_0_0_1"/>
<name>F0UAM2_AJEC8</name>
<dbReference type="EMBL" id="DS990637">
    <property type="protein sequence ID" value="EGC43731.1"/>
    <property type="molecule type" value="Genomic_DNA"/>
</dbReference>
<organism evidence="2">
    <name type="scientific">Ajellomyces capsulatus (strain H88)</name>
    <name type="common">Darling's disease fungus</name>
    <name type="synonym">Histoplasma capsulatum</name>
    <dbReference type="NCBI Taxonomy" id="544711"/>
    <lineage>
        <taxon>Eukaryota</taxon>
        <taxon>Fungi</taxon>
        <taxon>Dikarya</taxon>
        <taxon>Ascomycota</taxon>
        <taxon>Pezizomycotina</taxon>
        <taxon>Eurotiomycetes</taxon>
        <taxon>Eurotiomycetidae</taxon>
        <taxon>Onygenales</taxon>
        <taxon>Ajellomycetaceae</taxon>
        <taxon>Histoplasma</taxon>
    </lineage>
</organism>
<dbReference type="AlphaFoldDB" id="F0UAM2"/>
<evidence type="ECO:0000313" key="1">
    <source>
        <dbReference type="EMBL" id="EGC43731.1"/>
    </source>
</evidence>
<gene>
    <name evidence="1" type="ORF">HCEG_02946</name>
</gene>
<evidence type="ECO:0000313" key="2">
    <source>
        <dbReference type="Proteomes" id="UP000008142"/>
    </source>
</evidence>
<accession>F0UAM2</accession>
<dbReference type="Proteomes" id="UP000008142">
    <property type="component" value="Unassembled WGS sequence"/>
</dbReference>
<proteinExistence type="predicted"/>
<sequence>MPEKSWYPLVSIPSWIIHTDSVRTSQGALSPPLKKYFENWFTNPNIIPISLQKTYVCSTFALYPCFVTASVPVVNEGAGQMLCDDRVWKCLNAEVRMDADFAESYSRLMLSCFDAVGTGWRQ</sequence>
<protein>
    <submittedName>
        <fullName evidence="1">Predicted protein</fullName>
    </submittedName>
</protein>
<reference evidence="2" key="1">
    <citation type="submission" date="2008-07" db="EMBL/GenBank/DDBJ databases">
        <title>Annotation of Ajellomyces capsulatus strain H88.</title>
        <authorList>
            <person name="Champion M."/>
            <person name="Cuomo C."/>
            <person name="Ma L.-J."/>
            <person name="Henn M.R."/>
            <person name="Sil A."/>
            <person name="Goldman B."/>
            <person name="Young S.K."/>
            <person name="Kodira C.D."/>
            <person name="Zeng Q."/>
            <person name="Koehrsen M."/>
            <person name="Alvarado L."/>
            <person name="Berlin A."/>
            <person name="Borenstein D."/>
            <person name="Chen Z."/>
            <person name="Engels R."/>
            <person name="Freedman E."/>
            <person name="Gellesch M."/>
            <person name="Goldberg J."/>
            <person name="Griggs A."/>
            <person name="Gujja S."/>
            <person name="Heiman D."/>
            <person name="Hepburn T."/>
            <person name="Howarth C."/>
            <person name="Jen D."/>
            <person name="Larson L."/>
            <person name="Lewis B."/>
            <person name="Mehta T."/>
            <person name="Park D."/>
            <person name="Pearson M."/>
            <person name="Roberts A."/>
            <person name="Saif S."/>
            <person name="Shea T."/>
            <person name="Shenoy N."/>
            <person name="Sisk P."/>
            <person name="Stolte C."/>
            <person name="Sykes S."/>
            <person name="Walk T."/>
            <person name="White J."/>
            <person name="Yandava C."/>
            <person name="Klein B."/>
            <person name="McEwen J.G."/>
            <person name="Puccia R."/>
            <person name="Goldman G.H."/>
            <person name="Felipe M.S."/>
            <person name="Nino-Vega G."/>
            <person name="San-Blas G."/>
            <person name="Taylor J."/>
            <person name="Mendoza L."/>
            <person name="Galagan J."/>
            <person name="Nusbaum C."/>
            <person name="Birren B."/>
        </authorList>
    </citation>
    <scope>NUCLEOTIDE SEQUENCE [LARGE SCALE GENOMIC DNA]</scope>
    <source>
        <strain evidence="2">H88</strain>
    </source>
</reference>